<comment type="similarity">
    <text evidence="1">Belongs to the LysR transcriptional regulatory family.</text>
</comment>
<dbReference type="SUPFAM" id="SSF53850">
    <property type="entry name" value="Periplasmic binding protein-like II"/>
    <property type="match status" value="1"/>
</dbReference>
<dbReference type="GO" id="GO:0006351">
    <property type="term" value="P:DNA-templated transcription"/>
    <property type="evidence" value="ECO:0007669"/>
    <property type="project" value="TreeGrafter"/>
</dbReference>
<dbReference type="GO" id="GO:0043565">
    <property type="term" value="F:sequence-specific DNA binding"/>
    <property type="evidence" value="ECO:0007669"/>
    <property type="project" value="TreeGrafter"/>
</dbReference>
<accession>A0A4Y3HT20</accession>
<dbReference type="Pfam" id="PF00126">
    <property type="entry name" value="HTH_1"/>
    <property type="match status" value="1"/>
</dbReference>
<dbReference type="Proteomes" id="UP000318717">
    <property type="component" value="Unassembled WGS sequence"/>
</dbReference>
<dbReference type="Gene3D" id="1.10.10.10">
    <property type="entry name" value="Winged helix-like DNA-binding domain superfamily/Winged helix DNA-binding domain"/>
    <property type="match status" value="1"/>
</dbReference>
<dbReference type="InterPro" id="IPR036390">
    <property type="entry name" value="WH_DNA-bd_sf"/>
</dbReference>
<dbReference type="PANTHER" id="PTHR30537">
    <property type="entry name" value="HTH-TYPE TRANSCRIPTIONAL REGULATOR"/>
    <property type="match status" value="1"/>
</dbReference>
<dbReference type="RefSeq" id="WP_141344633.1">
    <property type="nucleotide sequence ID" value="NZ_BJLF01000004.1"/>
</dbReference>
<keyword evidence="7" id="KW-1185">Reference proteome</keyword>
<protein>
    <submittedName>
        <fullName evidence="6">Transcriptional regulator</fullName>
    </submittedName>
</protein>
<feature type="domain" description="HTH lysR-type" evidence="5">
    <location>
        <begin position="1"/>
        <end position="58"/>
    </location>
</feature>
<dbReference type="InterPro" id="IPR036388">
    <property type="entry name" value="WH-like_DNA-bd_sf"/>
</dbReference>
<dbReference type="FunFam" id="1.10.10.10:FF:000001">
    <property type="entry name" value="LysR family transcriptional regulator"/>
    <property type="match status" value="1"/>
</dbReference>
<keyword evidence="4" id="KW-0804">Transcription</keyword>
<evidence type="ECO:0000256" key="3">
    <source>
        <dbReference type="ARBA" id="ARBA00023125"/>
    </source>
</evidence>
<gene>
    <name evidence="6" type="ORF">VIN01S_10400</name>
</gene>
<dbReference type="Gene3D" id="3.40.190.10">
    <property type="entry name" value="Periplasmic binding protein-like II"/>
    <property type="match status" value="2"/>
</dbReference>
<evidence type="ECO:0000313" key="7">
    <source>
        <dbReference type="Proteomes" id="UP000318717"/>
    </source>
</evidence>
<dbReference type="SUPFAM" id="SSF46785">
    <property type="entry name" value="Winged helix' DNA-binding domain"/>
    <property type="match status" value="1"/>
</dbReference>
<dbReference type="InterPro" id="IPR058163">
    <property type="entry name" value="LysR-type_TF_proteobact-type"/>
</dbReference>
<dbReference type="GO" id="GO:0003700">
    <property type="term" value="F:DNA-binding transcription factor activity"/>
    <property type="evidence" value="ECO:0007669"/>
    <property type="project" value="InterPro"/>
</dbReference>
<reference evidence="6 7" key="1">
    <citation type="submission" date="2019-06" db="EMBL/GenBank/DDBJ databases">
        <title>Whole genome shotgun sequence of Vibrio inusitatus NBRC 102082.</title>
        <authorList>
            <person name="Hosoyama A."/>
            <person name="Uohara A."/>
            <person name="Ohji S."/>
            <person name="Ichikawa N."/>
        </authorList>
    </citation>
    <scope>NUCLEOTIDE SEQUENCE [LARGE SCALE GENOMIC DNA]</scope>
    <source>
        <strain evidence="6 7">NBRC 102082</strain>
    </source>
</reference>
<evidence type="ECO:0000313" key="6">
    <source>
        <dbReference type="EMBL" id="GEA50236.1"/>
    </source>
</evidence>
<keyword evidence="3" id="KW-0238">DNA-binding</keyword>
<dbReference type="Pfam" id="PF03466">
    <property type="entry name" value="LysR_substrate"/>
    <property type="match status" value="1"/>
</dbReference>
<sequence length="299" mass="33995">MKTEDLKLFLHVVELGSFTAAANALDLPRANVSRRINDLEKELNTQLFHRTTRSLSLTHNGDSYFSKVQKVVELLDDANQAVTYSSREVSGKVKLGLLAETYEFVQCSLFDFHDMYPNVELDLRTVSNGFQEIYQYGLDISFHGGELENSDLIAKPLMPLNHSLLASPDYISNNERIEVLTDLHKHKVMCYRWPSGNVDNLWHFESGQISVSPWLVCNSIGFLRRALIMGRGIGFLPELVAKEELQQGKLIKVLPDHPAVPNQSYLLHPKPQTLNYASRLLIEYLLQRIPQDSLLSQKS</sequence>
<dbReference type="OrthoDB" id="9786526at2"/>
<keyword evidence="2" id="KW-0805">Transcription regulation</keyword>
<dbReference type="CDD" id="cd08422">
    <property type="entry name" value="PBP2_CrgA_like"/>
    <property type="match status" value="1"/>
</dbReference>
<name>A0A4Y3HT20_9VIBR</name>
<dbReference type="EMBL" id="BJLF01000004">
    <property type="protein sequence ID" value="GEA50236.1"/>
    <property type="molecule type" value="Genomic_DNA"/>
</dbReference>
<dbReference type="PROSITE" id="PS50931">
    <property type="entry name" value="HTH_LYSR"/>
    <property type="match status" value="1"/>
</dbReference>
<proteinExistence type="inferred from homology"/>
<comment type="caution">
    <text evidence="6">The sequence shown here is derived from an EMBL/GenBank/DDBJ whole genome shotgun (WGS) entry which is preliminary data.</text>
</comment>
<dbReference type="AlphaFoldDB" id="A0A4Y3HT20"/>
<dbReference type="InterPro" id="IPR000847">
    <property type="entry name" value="LysR_HTH_N"/>
</dbReference>
<evidence type="ECO:0000256" key="4">
    <source>
        <dbReference type="ARBA" id="ARBA00023163"/>
    </source>
</evidence>
<evidence type="ECO:0000256" key="2">
    <source>
        <dbReference type="ARBA" id="ARBA00023015"/>
    </source>
</evidence>
<dbReference type="InterPro" id="IPR005119">
    <property type="entry name" value="LysR_subst-bd"/>
</dbReference>
<evidence type="ECO:0000259" key="5">
    <source>
        <dbReference type="PROSITE" id="PS50931"/>
    </source>
</evidence>
<organism evidence="6 7">
    <name type="scientific">Vibrio inusitatus NBRC 102082</name>
    <dbReference type="NCBI Taxonomy" id="1219070"/>
    <lineage>
        <taxon>Bacteria</taxon>
        <taxon>Pseudomonadati</taxon>
        <taxon>Pseudomonadota</taxon>
        <taxon>Gammaproteobacteria</taxon>
        <taxon>Vibrionales</taxon>
        <taxon>Vibrionaceae</taxon>
        <taxon>Vibrio</taxon>
    </lineage>
</organism>
<evidence type="ECO:0000256" key="1">
    <source>
        <dbReference type="ARBA" id="ARBA00009437"/>
    </source>
</evidence>
<dbReference type="PANTHER" id="PTHR30537:SF68">
    <property type="entry name" value="TRANSCRIPTIONAL REGULATOR-RELATED"/>
    <property type="match status" value="1"/>
</dbReference>